<keyword evidence="5" id="KW-0812">Transmembrane</keyword>
<dbReference type="PROSITE" id="PS51384">
    <property type="entry name" value="FAD_FR"/>
    <property type="match status" value="1"/>
</dbReference>
<dbReference type="CDD" id="cd06200">
    <property type="entry name" value="SiR_like1"/>
    <property type="match status" value="1"/>
</dbReference>
<dbReference type="PANTHER" id="PTHR19384">
    <property type="entry name" value="NITRIC OXIDE SYNTHASE-RELATED"/>
    <property type="match status" value="1"/>
</dbReference>
<feature type="transmembrane region" description="Helical" evidence="5">
    <location>
        <begin position="12"/>
        <end position="29"/>
    </location>
</feature>
<dbReference type="Gene3D" id="3.40.50.80">
    <property type="entry name" value="Nucleotide-binding domain of ferredoxin-NADP reductase (FNR) module"/>
    <property type="match status" value="1"/>
</dbReference>
<dbReference type="Gene3D" id="2.40.30.10">
    <property type="entry name" value="Translation factors"/>
    <property type="match status" value="1"/>
</dbReference>
<dbReference type="RefSeq" id="WP_183165014.1">
    <property type="nucleotide sequence ID" value="NZ_JACHXI010000001.1"/>
</dbReference>
<dbReference type="AlphaFoldDB" id="A0A839T276"/>
<keyword evidence="3" id="KW-0249">Electron transport</keyword>
<dbReference type="GO" id="GO:0016655">
    <property type="term" value="F:oxidoreductase activity, acting on NAD(P)H, quinone or similar compound as acceptor"/>
    <property type="evidence" value="ECO:0007669"/>
    <property type="project" value="UniProtKB-ARBA"/>
</dbReference>
<dbReference type="GO" id="GO:0050660">
    <property type="term" value="F:flavin adenine dinucleotide binding"/>
    <property type="evidence" value="ECO:0007669"/>
    <property type="project" value="TreeGrafter"/>
</dbReference>
<keyword evidence="3" id="KW-0813">Transport</keyword>
<dbReference type="InterPro" id="IPR001433">
    <property type="entry name" value="OxRdtase_FAD/NAD-bd"/>
</dbReference>
<dbReference type="PRINTS" id="PR00369">
    <property type="entry name" value="FLAVODOXIN"/>
</dbReference>
<dbReference type="InterPro" id="IPR017927">
    <property type="entry name" value="FAD-bd_FR_type"/>
</dbReference>
<reference evidence="8 9" key="1">
    <citation type="submission" date="2020-08" db="EMBL/GenBank/DDBJ databases">
        <title>Genomic Encyclopedia of Type Strains, Phase III (KMG-III): the genomes of soil and plant-associated and newly described type strains.</title>
        <authorList>
            <person name="Whitman W."/>
        </authorList>
    </citation>
    <scope>NUCLEOTIDE SEQUENCE [LARGE SCALE GENOMIC DNA]</scope>
    <source>
        <strain evidence="8 9">CECT 4462</strain>
    </source>
</reference>
<name>A0A839T276_AZOMA</name>
<dbReference type="EC" id="1.6.2.4" evidence="4"/>
<dbReference type="PROSITE" id="PS50902">
    <property type="entry name" value="FLAVODOXIN_LIKE"/>
    <property type="match status" value="1"/>
</dbReference>
<dbReference type="InterPro" id="IPR017938">
    <property type="entry name" value="Riboflavin_synthase-like_b-brl"/>
</dbReference>
<evidence type="ECO:0000313" key="8">
    <source>
        <dbReference type="EMBL" id="MBB3102055.1"/>
    </source>
</evidence>
<dbReference type="GO" id="GO:0003958">
    <property type="term" value="F:NADPH-hemoprotein reductase activity"/>
    <property type="evidence" value="ECO:0007669"/>
    <property type="project" value="UniProtKB-EC"/>
</dbReference>
<comment type="caution">
    <text evidence="8">The sequence shown here is derived from an EMBL/GenBank/DDBJ whole genome shotgun (WGS) entry which is preliminary data.</text>
</comment>
<evidence type="ECO:0000256" key="1">
    <source>
        <dbReference type="ARBA" id="ARBA00022630"/>
    </source>
</evidence>
<dbReference type="PANTHER" id="PTHR19384:SF17">
    <property type="entry name" value="NADPH--CYTOCHROME P450 REDUCTASE"/>
    <property type="match status" value="1"/>
</dbReference>
<protein>
    <recommendedName>
        <fullName evidence="4">NADPH--hemoprotein reductase</fullName>
        <ecNumber evidence="4">1.6.2.4</ecNumber>
    </recommendedName>
</protein>
<evidence type="ECO:0000313" key="9">
    <source>
        <dbReference type="Proteomes" id="UP000549250"/>
    </source>
</evidence>
<dbReference type="InterPro" id="IPR001709">
    <property type="entry name" value="Flavoprot_Pyr_Nucl_cyt_Rdtase"/>
</dbReference>
<dbReference type="PRINTS" id="PR00371">
    <property type="entry name" value="FPNCR"/>
</dbReference>
<dbReference type="InterPro" id="IPR001094">
    <property type="entry name" value="Flavdoxin-like"/>
</dbReference>
<sequence>MSVSLPSAGSPGYWSLLGAMALAAFLFSWQPPREVSAALVGLGYLGLCAQAWQYHRRLRSPPIGGDILCVAYASQGGQARHLAERSAAQLNEAGLTAQALPLNELSERDLQRISHLLLVASTYGEGEAPDNAARFEQYLNTSNGPLTQLKYAMLALGDSRYRHFCGFAKRLDLRLRERGALALFDRLDADRGDASILRQWQRQLSQLTGDTTYQQWQTAAFEPWTLARRTNLNPDSQGLPVFHLQLTPASGRLDWQAGDIAEIGPCQPLEKVASLLQQLQLNGAHCLADGRTLAWHLARRRLPADLDGLEAASAEQLLASLPLLPHRDYSIASIPADGHLDLLVRCMTYPDGSLGLASGWLCQHAAAGTEIDLRIRANPGFRLAENCGPLILIGNGTGLAGLRAHLRERQQLGQHGHWLLFGERNAAHDSFFREELETWRRTGHLARLDLVFSRDQAERLYVQHRLRDAADELRAWVNNGAHILLCGSLEGMGREIDTLLHGLLGTRQMTELMASGHYRRDLY</sequence>
<dbReference type="InterPro" id="IPR039261">
    <property type="entry name" value="FNR_nucleotide-bd"/>
</dbReference>
<keyword evidence="5" id="KW-1133">Transmembrane helix</keyword>
<dbReference type="Pfam" id="PF00258">
    <property type="entry name" value="Flavodoxin_1"/>
    <property type="match status" value="1"/>
</dbReference>
<dbReference type="InterPro" id="IPR008254">
    <property type="entry name" value="Flavodoxin/NO_synth"/>
</dbReference>
<dbReference type="Pfam" id="PF00175">
    <property type="entry name" value="NAD_binding_1"/>
    <property type="match status" value="1"/>
</dbReference>
<dbReference type="InterPro" id="IPR029039">
    <property type="entry name" value="Flavoprotein-like_sf"/>
</dbReference>
<keyword evidence="8" id="KW-0560">Oxidoreductase</keyword>
<dbReference type="Gene3D" id="3.40.50.360">
    <property type="match status" value="1"/>
</dbReference>
<organism evidence="8 9">
    <name type="scientific">Azomonas macrocytogenes</name>
    <name type="common">Azotobacter macrocytogenes</name>
    <dbReference type="NCBI Taxonomy" id="69962"/>
    <lineage>
        <taxon>Bacteria</taxon>
        <taxon>Pseudomonadati</taxon>
        <taxon>Pseudomonadota</taxon>
        <taxon>Gammaproteobacteria</taxon>
        <taxon>Pseudomonadales</taxon>
        <taxon>Pseudomonadaceae</taxon>
        <taxon>Azomonas</taxon>
    </lineage>
</organism>
<dbReference type="Proteomes" id="UP000549250">
    <property type="component" value="Unassembled WGS sequence"/>
</dbReference>
<dbReference type="SUPFAM" id="SSF63380">
    <property type="entry name" value="Riboflavin synthase domain-like"/>
    <property type="match status" value="1"/>
</dbReference>
<dbReference type="GO" id="GO:0010181">
    <property type="term" value="F:FMN binding"/>
    <property type="evidence" value="ECO:0007669"/>
    <property type="project" value="InterPro"/>
</dbReference>
<keyword evidence="2" id="KW-0288">FMN</keyword>
<feature type="domain" description="Flavodoxin-like" evidence="6">
    <location>
        <begin position="68"/>
        <end position="205"/>
    </location>
</feature>
<accession>A0A839T276</accession>
<dbReference type="SUPFAM" id="SSF52218">
    <property type="entry name" value="Flavoproteins"/>
    <property type="match status" value="1"/>
</dbReference>
<gene>
    <name evidence="8" type="ORF">FHR87_000415</name>
</gene>
<evidence type="ECO:0000259" key="6">
    <source>
        <dbReference type="PROSITE" id="PS50902"/>
    </source>
</evidence>
<feature type="domain" description="FAD-binding FR-type" evidence="7">
    <location>
        <begin position="219"/>
        <end position="384"/>
    </location>
</feature>
<evidence type="ECO:0000256" key="5">
    <source>
        <dbReference type="SAM" id="Phobius"/>
    </source>
</evidence>
<dbReference type="SUPFAM" id="SSF52343">
    <property type="entry name" value="Ferredoxin reductase-like, C-terminal NADP-linked domain"/>
    <property type="match status" value="1"/>
</dbReference>
<dbReference type="GO" id="GO:0005829">
    <property type="term" value="C:cytosol"/>
    <property type="evidence" value="ECO:0007669"/>
    <property type="project" value="TreeGrafter"/>
</dbReference>
<evidence type="ECO:0000256" key="3">
    <source>
        <dbReference type="ARBA" id="ARBA00022982"/>
    </source>
</evidence>
<proteinExistence type="predicted"/>
<dbReference type="EMBL" id="JACHXI010000001">
    <property type="protein sequence ID" value="MBB3102055.1"/>
    <property type="molecule type" value="Genomic_DNA"/>
</dbReference>
<keyword evidence="1" id="KW-0285">Flavoprotein</keyword>
<evidence type="ECO:0000256" key="4">
    <source>
        <dbReference type="ARBA" id="ARBA00023797"/>
    </source>
</evidence>
<evidence type="ECO:0000256" key="2">
    <source>
        <dbReference type="ARBA" id="ARBA00022643"/>
    </source>
</evidence>
<keyword evidence="9" id="KW-1185">Reference proteome</keyword>
<evidence type="ECO:0000259" key="7">
    <source>
        <dbReference type="PROSITE" id="PS51384"/>
    </source>
</evidence>
<keyword evidence="5" id="KW-0472">Membrane</keyword>
<feature type="transmembrane region" description="Helical" evidence="5">
    <location>
        <begin position="35"/>
        <end position="52"/>
    </location>
</feature>